<keyword evidence="3" id="KW-1185">Reference proteome</keyword>
<proteinExistence type="predicted"/>
<evidence type="ECO:0000313" key="3">
    <source>
        <dbReference type="Proteomes" id="UP000018951"/>
    </source>
</evidence>
<evidence type="ECO:0000313" key="2">
    <source>
        <dbReference type="EMBL" id="ETO91052.1"/>
    </source>
</evidence>
<evidence type="ECO:0000256" key="1">
    <source>
        <dbReference type="SAM" id="MobiDB-lite"/>
    </source>
</evidence>
<feature type="region of interest" description="Disordered" evidence="1">
    <location>
        <begin position="208"/>
        <end position="236"/>
    </location>
</feature>
<reference evidence="2 3" key="1">
    <citation type="journal article" date="2013" name="PLoS ONE">
        <title>Bacterial endosymbiosis in a chordate host: long-term co-evolution and conservation of secondary metabolism.</title>
        <authorList>
            <person name="Kwan J.C."/>
            <person name="Schmidt E.W."/>
        </authorList>
    </citation>
    <scope>NUCLEOTIDE SEQUENCE [LARGE SCALE GENOMIC DNA]</scope>
    <source>
        <strain evidence="3">L6</strain>
    </source>
</reference>
<gene>
    <name evidence="2" type="ORF">P857_127</name>
</gene>
<dbReference type="AlphaFoldDB" id="W2V073"/>
<accession>W2V073</accession>
<dbReference type="EMBL" id="AXCJ01000009">
    <property type="protein sequence ID" value="ETO91052.1"/>
    <property type="molecule type" value="Genomic_DNA"/>
</dbReference>
<dbReference type="Proteomes" id="UP000018951">
    <property type="component" value="Unassembled WGS sequence"/>
</dbReference>
<comment type="caution">
    <text evidence="2">The sequence shown here is derived from an EMBL/GenBank/DDBJ whole genome shotgun (WGS) entry which is preliminary data.</text>
</comment>
<feature type="compositionally biased region" description="Acidic residues" evidence="1">
    <location>
        <begin position="222"/>
        <end position="236"/>
    </location>
</feature>
<name>W2V073_9RICK</name>
<organism evidence="2 3">
    <name type="scientific">Candidatus Xenolissoclinum pacificiensis L6</name>
    <dbReference type="NCBI Taxonomy" id="1401685"/>
    <lineage>
        <taxon>Bacteria</taxon>
        <taxon>Pseudomonadati</taxon>
        <taxon>Pseudomonadota</taxon>
        <taxon>Alphaproteobacteria</taxon>
        <taxon>Rickettsiales</taxon>
        <taxon>Anaplasmataceae</taxon>
        <taxon>Candidatus Xenolissoclinum</taxon>
    </lineage>
</organism>
<sequence length="236" mass="27435">MNDTKDLEDKEIVDQREYVKSKNSAVRGYYNHQSFKNGYGQPTNNNKYGPVYQQKLHDLYYKCIGPGAEDQQDIYITSEGDVVLMSYQLVSKTLYWDSVKQKLTYYSKSKNQDKNMKFPFAALQANCDNGGEQDVLSIINNMSLEQNSIFVAFKKHLNALFYSSVLNPDISQRQDIIILEDQIILLSYQLVCKTLKWNEKRQRFVRATSKKHRNTSSSVEQGIEEEYDEDTELLVD</sequence>
<protein>
    <submittedName>
        <fullName evidence="2">Uncharacterized protein</fullName>
    </submittedName>
</protein>